<evidence type="ECO:0000256" key="1">
    <source>
        <dbReference type="ARBA" id="ARBA00001936"/>
    </source>
</evidence>
<proteinExistence type="inferred from homology"/>
<comment type="cofactor">
    <cofactor evidence="1">
        <name>Mn(2+)</name>
        <dbReference type="ChEBI" id="CHEBI:29035"/>
    </cofactor>
</comment>
<dbReference type="Pfam" id="PF07687">
    <property type="entry name" value="M20_dimer"/>
    <property type="match status" value="1"/>
</dbReference>
<dbReference type="PANTHER" id="PTHR32494">
    <property type="entry name" value="ALLANTOATE DEIMINASE-RELATED"/>
    <property type="match status" value="1"/>
</dbReference>
<dbReference type="NCBIfam" id="NF006775">
    <property type="entry name" value="PRK09290.2-5"/>
    <property type="match status" value="1"/>
</dbReference>
<evidence type="ECO:0000256" key="2">
    <source>
        <dbReference type="ARBA" id="ARBA00006153"/>
    </source>
</evidence>
<name>A0A517TWY8_9BACT</name>
<evidence type="ECO:0000256" key="7">
    <source>
        <dbReference type="PIRSR" id="PIRSR001235-1"/>
    </source>
</evidence>
<comment type="similarity">
    <text evidence="2">Belongs to the peptidase M20 family.</text>
</comment>
<feature type="binding site" evidence="7">
    <location>
        <position position="197"/>
    </location>
    <ligand>
        <name>Zn(2+)</name>
        <dbReference type="ChEBI" id="CHEBI:29105"/>
        <label>1</label>
    </ligand>
</feature>
<keyword evidence="4 7" id="KW-0479">Metal-binding</keyword>
<dbReference type="Gene3D" id="3.30.70.360">
    <property type="match status" value="1"/>
</dbReference>
<dbReference type="RefSeq" id="WP_145432409.1">
    <property type="nucleotide sequence ID" value="NZ_CP036339.1"/>
</dbReference>
<dbReference type="PIRSF" id="PIRSF001235">
    <property type="entry name" value="Amidase_carbamoylase"/>
    <property type="match status" value="1"/>
</dbReference>
<dbReference type="PANTHER" id="PTHR32494:SF19">
    <property type="entry name" value="ALLANTOATE DEIMINASE-RELATED"/>
    <property type="match status" value="1"/>
</dbReference>
<feature type="binding site" evidence="7">
    <location>
        <position position="388"/>
    </location>
    <ligand>
        <name>Zn(2+)</name>
        <dbReference type="ChEBI" id="CHEBI:29105"/>
        <label>2</label>
    </ligand>
</feature>
<evidence type="ECO:0000256" key="8">
    <source>
        <dbReference type="PIRSR" id="PIRSR001235-2"/>
    </source>
</evidence>
<feature type="binding site" evidence="8">
    <location>
        <position position="294"/>
    </location>
    <ligand>
        <name>allantoate</name>
        <dbReference type="ChEBI" id="CHEBI:17536"/>
    </ligand>
</feature>
<feature type="binding site" evidence="8">
    <location>
        <position position="281"/>
    </location>
    <ligand>
        <name>allantoate</name>
        <dbReference type="ChEBI" id="CHEBI:17536"/>
    </ligand>
</feature>
<dbReference type="EMBL" id="CP036339">
    <property type="protein sequence ID" value="QDT72888.1"/>
    <property type="molecule type" value="Genomic_DNA"/>
</dbReference>
<evidence type="ECO:0000313" key="10">
    <source>
        <dbReference type="EMBL" id="QDT72888.1"/>
    </source>
</evidence>
<dbReference type="EC" id="3.5.1.87" evidence="10"/>
<dbReference type="CDD" id="cd03884">
    <property type="entry name" value="M20_bAS"/>
    <property type="match status" value="1"/>
</dbReference>
<feature type="domain" description="Peptidase M20 dimerisation" evidence="9">
    <location>
        <begin position="219"/>
        <end position="317"/>
    </location>
</feature>
<protein>
    <submittedName>
        <fullName evidence="10">N-carbamoyl-L-amino acid hydrolase</fullName>
        <ecNumber evidence="10">3.5.1.87</ecNumber>
    </submittedName>
</protein>
<dbReference type="SUPFAM" id="SSF53187">
    <property type="entry name" value="Zn-dependent exopeptidases"/>
    <property type="match status" value="1"/>
</dbReference>
<dbReference type="Gene3D" id="3.40.630.10">
    <property type="entry name" value="Zn peptidases"/>
    <property type="match status" value="1"/>
</dbReference>
<sequence>MVNERSLWQRLAADVLQCCDDLGRFSDESGRLTRTFCSPAMRDAHRRVTEWMQAAGMSVRVDAAGNLLGTFLTPGCNAHRRVVIGSHLDTVVDAGRYDGTLGVIMGIAVIEALRESEHALPWAMEVIGFSEEEGVRFRTPFIGSRALAGAIGMGMLALCDEHGISVAQALSHFGCDPSAIDGCRATRDSIVAYIEPHIEQGPLLESLDEPLGIVTAIAGQTRLTVEWAGEGGHAGTAPMNLRNDPLPIAGRWAVAVEETARSTPGLVATVGRLNVDPNVPNCIPRCVTASLDVRHQVDVVRTAAVDKLVGLAEELARDANLAMRVERQHEHAAVAMDGRLQELLSAAASHSSRTPPRMVSGAGHDAGVVAAVAPSAMLFLRSPGGVSHHPLEAVKESDVALGIESLVHFIRMIAAEGQ</sequence>
<gene>
    <name evidence="10" type="primary">amaB_1</name>
    <name evidence="10" type="ORF">I41_20730</name>
</gene>
<evidence type="ECO:0000259" key="9">
    <source>
        <dbReference type="Pfam" id="PF07687"/>
    </source>
</evidence>
<dbReference type="SUPFAM" id="SSF55031">
    <property type="entry name" value="Bacterial exopeptidase dimerisation domain"/>
    <property type="match status" value="1"/>
</dbReference>
<feature type="binding site" evidence="7">
    <location>
        <position position="133"/>
    </location>
    <ligand>
        <name>Zn(2+)</name>
        <dbReference type="ChEBI" id="CHEBI:29105"/>
        <label>2</label>
    </ligand>
</feature>
<keyword evidence="6" id="KW-0464">Manganese</keyword>
<accession>A0A517TWY8</accession>
<evidence type="ECO:0000256" key="5">
    <source>
        <dbReference type="ARBA" id="ARBA00022801"/>
    </source>
</evidence>
<comment type="cofactor">
    <cofactor evidence="7">
        <name>Zn(2+)</name>
        <dbReference type="ChEBI" id="CHEBI:29105"/>
    </cofactor>
    <text evidence="7">Binds 2 Zn(2+) ions per subunit.</text>
</comment>
<evidence type="ECO:0000256" key="6">
    <source>
        <dbReference type="ARBA" id="ARBA00023211"/>
    </source>
</evidence>
<evidence type="ECO:0000256" key="4">
    <source>
        <dbReference type="ARBA" id="ARBA00022723"/>
    </source>
</evidence>
<dbReference type="OrthoDB" id="9808195at2"/>
<dbReference type="InterPro" id="IPR010158">
    <property type="entry name" value="Amidase_Cbmase"/>
</dbReference>
<dbReference type="GO" id="GO:0016813">
    <property type="term" value="F:hydrolase activity, acting on carbon-nitrogen (but not peptide) bonds, in linear amidines"/>
    <property type="evidence" value="ECO:0007669"/>
    <property type="project" value="InterPro"/>
</dbReference>
<keyword evidence="11" id="KW-1185">Reference proteome</keyword>
<dbReference type="InterPro" id="IPR036264">
    <property type="entry name" value="Bact_exopeptidase_dim_dom"/>
</dbReference>
<dbReference type="AlphaFoldDB" id="A0A517TWY8"/>
<organism evidence="10 11">
    <name type="scientific">Lacipirellula limnantheis</name>
    <dbReference type="NCBI Taxonomy" id="2528024"/>
    <lineage>
        <taxon>Bacteria</taxon>
        <taxon>Pseudomonadati</taxon>
        <taxon>Planctomycetota</taxon>
        <taxon>Planctomycetia</taxon>
        <taxon>Pirellulales</taxon>
        <taxon>Lacipirellulaceae</taxon>
        <taxon>Lacipirellula</taxon>
    </lineage>
</organism>
<dbReference type="InterPro" id="IPR011650">
    <property type="entry name" value="Peptidase_M20_dimer"/>
</dbReference>
<feature type="binding site" evidence="7">
    <location>
        <position position="98"/>
    </location>
    <ligand>
        <name>Zn(2+)</name>
        <dbReference type="ChEBI" id="CHEBI:29105"/>
        <label>2</label>
    </ligand>
</feature>
<dbReference type="Proteomes" id="UP000317909">
    <property type="component" value="Chromosome"/>
</dbReference>
<feature type="binding site" evidence="8">
    <location>
        <position position="222"/>
    </location>
    <ligand>
        <name>allantoate</name>
        <dbReference type="ChEBI" id="CHEBI:17536"/>
    </ligand>
</feature>
<dbReference type="Pfam" id="PF01546">
    <property type="entry name" value="Peptidase_M20"/>
    <property type="match status" value="1"/>
</dbReference>
<dbReference type="NCBIfam" id="TIGR01879">
    <property type="entry name" value="hydantase"/>
    <property type="match status" value="1"/>
</dbReference>
<feature type="binding site" evidence="7">
    <location>
        <position position="98"/>
    </location>
    <ligand>
        <name>Zn(2+)</name>
        <dbReference type="ChEBI" id="CHEBI:29105"/>
        <label>1</label>
    </ligand>
</feature>
<dbReference type="GO" id="GO:0046872">
    <property type="term" value="F:metal ion binding"/>
    <property type="evidence" value="ECO:0007669"/>
    <property type="project" value="UniProtKB-KW"/>
</dbReference>
<keyword evidence="7" id="KW-0862">Zinc</keyword>
<evidence type="ECO:0000256" key="3">
    <source>
        <dbReference type="ARBA" id="ARBA00011738"/>
    </source>
</evidence>
<dbReference type="GO" id="GO:0050538">
    <property type="term" value="F:N-carbamoyl-L-amino-acid hydrolase activity"/>
    <property type="evidence" value="ECO:0007669"/>
    <property type="project" value="UniProtKB-EC"/>
</dbReference>
<feature type="binding site" evidence="7">
    <location>
        <position position="87"/>
    </location>
    <ligand>
        <name>Zn(2+)</name>
        <dbReference type="ChEBI" id="CHEBI:29105"/>
        <label>1</label>
    </ligand>
</feature>
<keyword evidence="5 10" id="KW-0378">Hydrolase</keyword>
<comment type="subunit">
    <text evidence="3">Homodimer.</text>
</comment>
<dbReference type="KEGG" id="llh:I41_20730"/>
<reference evidence="10 11" key="1">
    <citation type="submission" date="2019-02" db="EMBL/GenBank/DDBJ databases">
        <title>Deep-cultivation of Planctomycetes and their phenomic and genomic characterization uncovers novel biology.</title>
        <authorList>
            <person name="Wiegand S."/>
            <person name="Jogler M."/>
            <person name="Boedeker C."/>
            <person name="Pinto D."/>
            <person name="Vollmers J."/>
            <person name="Rivas-Marin E."/>
            <person name="Kohn T."/>
            <person name="Peeters S.H."/>
            <person name="Heuer A."/>
            <person name="Rast P."/>
            <person name="Oberbeckmann S."/>
            <person name="Bunk B."/>
            <person name="Jeske O."/>
            <person name="Meyerdierks A."/>
            <person name="Storesund J.E."/>
            <person name="Kallscheuer N."/>
            <person name="Luecker S."/>
            <person name="Lage O.M."/>
            <person name="Pohl T."/>
            <person name="Merkel B.J."/>
            <person name="Hornburger P."/>
            <person name="Mueller R.-W."/>
            <person name="Bruemmer F."/>
            <person name="Labrenz M."/>
            <person name="Spormann A.M."/>
            <person name="Op den Camp H."/>
            <person name="Overmann J."/>
            <person name="Amann R."/>
            <person name="Jetten M.S.M."/>
            <person name="Mascher T."/>
            <person name="Medema M.H."/>
            <person name="Devos D.P."/>
            <person name="Kaster A.-K."/>
            <person name="Ovreas L."/>
            <person name="Rohde M."/>
            <person name="Galperin M.Y."/>
            <person name="Jogler C."/>
        </authorList>
    </citation>
    <scope>NUCLEOTIDE SEQUENCE [LARGE SCALE GENOMIC DNA]</scope>
    <source>
        <strain evidence="10 11">I41</strain>
    </source>
</reference>
<dbReference type="InterPro" id="IPR002933">
    <property type="entry name" value="Peptidase_M20"/>
</dbReference>
<evidence type="ECO:0000313" key="11">
    <source>
        <dbReference type="Proteomes" id="UP000317909"/>
    </source>
</evidence>